<dbReference type="AlphaFoldDB" id="A0AAD9TRD0"/>
<dbReference type="Proteomes" id="UP001280121">
    <property type="component" value="Unassembled WGS sequence"/>
</dbReference>
<evidence type="ECO:0000313" key="1">
    <source>
        <dbReference type="EMBL" id="KAK2640375.1"/>
    </source>
</evidence>
<evidence type="ECO:0000313" key="2">
    <source>
        <dbReference type="Proteomes" id="UP001280121"/>
    </source>
</evidence>
<dbReference type="SUPFAM" id="SSF56112">
    <property type="entry name" value="Protein kinase-like (PK-like)"/>
    <property type="match status" value="1"/>
</dbReference>
<name>A0AAD9TRD0_9ROSI</name>
<accession>A0AAD9TRD0</accession>
<dbReference type="PANTHER" id="PTHR48055:SF6">
    <property type="entry name" value="LEUCINE-RICH REPEAT RECEPTOR PROTEIN KINASE MSP1"/>
    <property type="match status" value="1"/>
</dbReference>
<sequence length="138" mass="15859">MSASQGQLFLVVSNHQKFYWMKTMLPNSLIFTIQIVNVKYLKGSLGYIAPEYMEALVLNEKCDAYNFGGLLLLFLTGQRAHDLALETKDKNVLSGYMKKHSENYRLLEMVDPIIVGDDQGLCHEKEQRLQDFKEPALR</sequence>
<dbReference type="Gene3D" id="1.10.510.10">
    <property type="entry name" value="Transferase(Phosphotransferase) domain 1"/>
    <property type="match status" value="1"/>
</dbReference>
<dbReference type="PANTHER" id="PTHR48055">
    <property type="entry name" value="LEUCINE-RICH REPEAT RECEPTOR PROTEIN KINASE EMS1"/>
    <property type="match status" value="1"/>
</dbReference>
<organism evidence="1 2">
    <name type="scientific">Dipteronia dyeriana</name>
    <dbReference type="NCBI Taxonomy" id="168575"/>
    <lineage>
        <taxon>Eukaryota</taxon>
        <taxon>Viridiplantae</taxon>
        <taxon>Streptophyta</taxon>
        <taxon>Embryophyta</taxon>
        <taxon>Tracheophyta</taxon>
        <taxon>Spermatophyta</taxon>
        <taxon>Magnoliopsida</taxon>
        <taxon>eudicotyledons</taxon>
        <taxon>Gunneridae</taxon>
        <taxon>Pentapetalae</taxon>
        <taxon>rosids</taxon>
        <taxon>malvids</taxon>
        <taxon>Sapindales</taxon>
        <taxon>Sapindaceae</taxon>
        <taxon>Hippocastanoideae</taxon>
        <taxon>Acereae</taxon>
        <taxon>Dipteronia</taxon>
    </lineage>
</organism>
<dbReference type="InterPro" id="IPR011009">
    <property type="entry name" value="Kinase-like_dom_sf"/>
</dbReference>
<proteinExistence type="predicted"/>
<comment type="caution">
    <text evidence="1">The sequence shown here is derived from an EMBL/GenBank/DDBJ whole genome shotgun (WGS) entry which is preliminary data.</text>
</comment>
<reference evidence="1" key="1">
    <citation type="journal article" date="2023" name="Plant J.">
        <title>Genome sequences and population genomics provide insights into the demographic history, inbreeding, and mutation load of two 'living fossil' tree species of Dipteronia.</title>
        <authorList>
            <person name="Feng Y."/>
            <person name="Comes H.P."/>
            <person name="Chen J."/>
            <person name="Zhu S."/>
            <person name="Lu R."/>
            <person name="Zhang X."/>
            <person name="Li P."/>
            <person name="Qiu J."/>
            <person name="Olsen K.M."/>
            <person name="Qiu Y."/>
        </authorList>
    </citation>
    <scope>NUCLEOTIDE SEQUENCE</scope>
    <source>
        <strain evidence="1">KIB01</strain>
    </source>
</reference>
<gene>
    <name evidence="1" type="ORF">Ddye_028170</name>
</gene>
<dbReference type="EMBL" id="JANJYI010000008">
    <property type="protein sequence ID" value="KAK2640375.1"/>
    <property type="molecule type" value="Genomic_DNA"/>
</dbReference>
<evidence type="ECO:0008006" key="3">
    <source>
        <dbReference type="Google" id="ProtNLM"/>
    </source>
</evidence>
<protein>
    <recommendedName>
        <fullName evidence="3">Protein kinase domain-containing protein</fullName>
    </recommendedName>
</protein>
<dbReference type="GO" id="GO:0016020">
    <property type="term" value="C:membrane"/>
    <property type="evidence" value="ECO:0007669"/>
    <property type="project" value="TreeGrafter"/>
</dbReference>
<dbReference type="InterPro" id="IPR051564">
    <property type="entry name" value="LRR_receptor-like_kinase"/>
</dbReference>
<keyword evidence="2" id="KW-1185">Reference proteome</keyword>